<evidence type="ECO:0000256" key="5">
    <source>
        <dbReference type="ARBA" id="ARBA00022741"/>
    </source>
</evidence>
<comment type="pathway">
    <text evidence="12">Carbohydrate degradation; glycolysis; D-glyceraldehyde 3-phosphate and glycerone phosphate from D-glucose: step 3/4.</text>
</comment>
<dbReference type="UniPathway" id="UPA00109">
    <property type="reaction ID" value="UER00182"/>
</dbReference>
<evidence type="ECO:0000256" key="4">
    <source>
        <dbReference type="ARBA" id="ARBA00022723"/>
    </source>
</evidence>
<dbReference type="InterPro" id="IPR022953">
    <property type="entry name" value="ATP_PFK"/>
</dbReference>
<dbReference type="GO" id="GO:0046872">
    <property type="term" value="F:metal ion binding"/>
    <property type="evidence" value="ECO:0007669"/>
    <property type="project" value="UniProtKB-KW"/>
</dbReference>
<keyword evidence="9 12" id="KW-0324">Glycolysis</keyword>
<evidence type="ECO:0000256" key="11">
    <source>
        <dbReference type="ARBA" id="ARBA00048072"/>
    </source>
</evidence>
<keyword evidence="12" id="KW-0963">Cytoplasm</keyword>
<protein>
    <recommendedName>
        <fullName evidence="12">ATP-dependent 6-phosphofructokinase</fullName>
        <shortName evidence="12">ATP-PFK</shortName>
        <shortName evidence="12">Phosphofructokinase</shortName>
        <ecNumber evidence="12">2.7.1.11</ecNumber>
    </recommendedName>
    <alternativeName>
        <fullName evidence="12">Phosphohexokinase</fullName>
    </alternativeName>
</protein>
<evidence type="ECO:0000256" key="6">
    <source>
        <dbReference type="ARBA" id="ARBA00022777"/>
    </source>
</evidence>
<dbReference type="EMBL" id="CP036316">
    <property type="protein sequence ID" value="QDT65883.1"/>
    <property type="molecule type" value="Genomic_DNA"/>
</dbReference>
<dbReference type="Pfam" id="PF00365">
    <property type="entry name" value="PFK"/>
    <property type="match status" value="1"/>
</dbReference>
<dbReference type="InterPro" id="IPR012004">
    <property type="entry name" value="PyroP-dep_PFK_TP0108"/>
</dbReference>
<dbReference type="InterPro" id="IPR050929">
    <property type="entry name" value="PFKA"/>
</dbReference>
<dbReference type="GO" id="GO:0047334">
    <property type="term" value="F:diphosphate-fructose-6-phosphate 1-phosphotransferase activity"/>
    <property type="evidence" value="ECO:0007669"/>
    <property type="project" value="UniProtKB-EC"/>
</dbReference>
<dbReference type="SUPFAM" id="SSF53784">
    <property type="entry name" value="Phosphofructokinase"/>
    <property type="match status" value="1"/>
</dbReference>
<keyword evidence="15" id="KW-1185">Reference proteome</keyword>
<gene>
    <name evidence="14" type="primary">pfkA1_1</name>
    <name evidence="12" type="synonym">pfkA</name>
    <name evidence="14" type="ORF">V22_31460</name>
</gene>
<evidence type="ECO:0000256" key="9">
    <source>
        <dbReference type="ARBA" id="ARBA00023152"/>
    </source>
</evidence>
<feature type="binding site" evidence="12">
    <location>
        <begin position="359"/>
        <end position="362"/>
    </location>
    <ligand>
        <name>substrate</name>
    </ligand>
</feature>
<dbReference type="PANTHER" id="PTHR45770">
    <property type="entry name" value="ATP-DEPENDENT 6-PHOSPHOFRUCTOKINASE 1"/>
    <property type="match status" value="1"/>
</dbReference>
<organism evidence="14 15">
    <name type="scientific">Calycomorphotria hydatis</name>
    <dbReference type="NCBI Taxonomy" id="2528027"/>
    <lineage>
        <taxon>Bacteria</taxon>
        <taxon>Pseudomonadati</taxon>
        <taxon>Planctomycetota</taxon>
        <taxon>Planctomycetia</taxon>
        <taxon>Planctomycetales</taxon>
        <taxon>Planctomycetaceae</taxon>
        <taxon>Calycomorphotria</taxon>
    </lineage>
</organism>
<dbReference type="PIRSF" id="PIRSF000534">
    <property type="entry name" value="PPi_PFK_TP0108"/>
    <property type="match status" value="1"/>
</dbReference>
<keyword evidence="3 12" id="KW-0808">Transferase</keyword>
<dbReference type="GO" id="GO:0003872">
    <property type="term" value="F:6-phosphofructokinase activity"/>
    <property type="evidence" value="ECO:0007669"/>
    <property type="project" value="UniProtKB-UniRule"/>
</dbReference>
<dbReference type="GO" id="GO:0006002">
    <property type="term" value="P:fructose 6-phosphate metabolic process"/>
    <property type="evidence" value="ECO:0007669"/>
    <property type="project" value="InterPro"/>
</dbReference>
<dbReference type="FunFam" id="3.40.50.450:FF:000002">
    <property type="entry name" value="ATP-dependent 6-phosphofructokinase"/>
    <property type="match status" value="1"/>
</dbReference>
<comment type="function">
    <text evidence="12">Catalyzes the phosphorylation of D-fructose 6-phosphate to fructose 1,6-bisphosphate by ATP, the first committing step of glycolysis.</text>
</comment>
<evidence type="ECO:0000256" key="7">
    <source>
        <dbReference type="ARBA" id="ARBA00022840"/>
    </source>
</evidence>
<dbReference type="Gene3D" id="3.40.50.450">
    <property type="match status" value="1"/>
</dbReference>
<feature type="active site" description="Proton acceptor" evidence="12">
    <location>
        <position position="207"/>
    </location>
</feature>
<feature type="binding site" evidence="12">
    <location>
        <begin position="205"/>
        <end position="207"/>
    </location>
    <ligand>
        <name>substrate</name>
    </ligand>
</feature>
<evidence type="ECO:0000256" key="2">
    <source>
        <dbReference type="ARBA" id="ARBA00003138"/>
    </source>
</evidence>
<dbReference type="OrthoDB" id="9802503at2"/>
<accession>A0A517TBY8</accession>
<comment type="function">
    <text evidence="2">Catalyzes the phosphorylation of D-fructose 6-phosphate, the first committing step of glycolysis. Uses inorganic phosphate (PPi) as phosphoryl donor instead of ATP like common ATP-dependent phosphofructokinases (ATP-PFKs), which renders the reaction reversible, and can thus function both in glycolysis and gluconeogenesis. Consistently, PPi-PFK can replace the enzymes of both the forward (ATP-PFK) and reverse (fructose-bisphosphatase (FBPase)) reactions.</text>
</comment>
<dbReference type="AlphaFoldDB" id="A0A517TBY8"/>
<dbReference type="GO" id="GO:0005524">
    <property type="term" value="F:ATP binding"/>
    <property type="evidence" value="ECO:0007669"/>
    <property type="project" value="UniProtKB-KW"/>
</dbReference>
<reference evidence="14 15" key="1">
    <citation type="submission" date="2019-02" db="EMBL/GenBank/DDBJ databases">
        <title>Deep-cultivation of Planctomycetes and their phenomic and genomic characterization uncovers novel biology.</title>
        <authorList>
            <person name="Wiegand S."/>
            <person name="Jogler M."/>
            <person name="Boedeker C."/>
            <person name="Pinto D."/>
            <person name="Vollmers J."/>
            <person name="Rivas-Marin E."/>
            <person name="Kohn T."/>
            <person name="Peeters S.H."/>
            <person name="Heuer A."/>
            <person name="Rast P."/>
            <person name="Oberbeckmann S."/>
            <person name="Bunk B."/>
            <person name="Jeske O."/>
            <person name="Meyerdierks A."/>
            <person name="Storesund J.E."/>
            <person name="Kallscheuer N."/>
            <person name="Luecker S."/>
            <person name="Lage O.M."/>
            <person name="Pohl T."/>
            <person name="Merkel B.J."/>
            <person name="Hornburger P."/>
            <person name="Mueller R.-W."/>
            <person name="Bruemmer F."/>
            <person name="Labrenz M."/>
            <person name="Spormann A.M."/>
            <person name="Op den Camp H."/>
            <person name="Overmann J."/>
            <person name="Amann R."/>
            <person name="Jetten M.S.M."/>
            <person name="Mascher T."/>
            <person name="Medema M.H."/>
            <person name="Devos D.P."/>
            <person name="Kaster A.-K."/>
            <person name="Ovreas L."/>
            <person name="Rohde M."/>
            <person name="Galperin M.Y."/>
            <person name="Jogler C."/>
        </authorList>
    </citation>
    <scope>NUCLEOTIDE SEQUENCE [LARGE SCALE GENOMIC DNA]</scope>
    <source>
        <strain evidence="14 15">V22</strain>
    </source>
</reference>
<dbReference type="InterPro" id="IPR035966">
    <property type="entry name" value="PKF_sf"/>
</dbReference>
<evidence type="ECO:0000313" key="15">
    <source>
        <dbReference type="Proteomes" id="UP000319976"/>
    </source>
</evidence>
<feature type="binding site" evidence="12">
    <location>
        <begin position="250"/>
        <end position="252"/>
    </location>
    <ligand>
        <name>substrate</name>
    </ligand>
</feature>
<evidence type="ECO:0000259" key="13">
    <source>
        <dbReference type="Pfam" id="PF00365"/>
    </source>
</evidence>
<evidence type="ECO:0000256" key="3">
    <source>
        <dbReference type="ARBA" id="ARBA00022679"/>
    </source>
</evidence>
<dbReference type="NCBIfam" id="NF005301">
    <property type="entry name" value="PRK06830.1"/>
    <property type="match status" value="1"/>
</dbReference>
<dbReference type="EC" id="2.7.1.11" evidence="12"/>
<comment type="catalytic activity">
    <reaction evidence="11">
        <text>beta-D-fructose 6-phosphate + diphosphate = beta-D-fructose 1,6-bisphosphate + phosphate + H(+)</text>
        <dbReference type="Rhea" id="RHEA:13613"/>
        <dbReference type="ChEBI" id="CHEBI:15378"/>
        <dbReference type="ChEBI" id="CHEBI:32966"/>
        <dbReference type="ChEBI" id="CHEBI:33019"/>
        <dbReference type="ChEBI" id="CHEBI:43474"/>
        <dbReference type="ChEBI" id="CHEBI:57634"/>
        <dbReference type="EC" id="2.7.1.90"/>
    </reaction>
</comment>
<proteinExistence type="inferred from homology"/>
<dbReference type="RefSeq" id="WP_145264534.1">
    <property type="nucleotide sequence ID" value="NZ_CP036316.1"/>
</dbReference>
<feature type="binding site" evidence="12">
    <location>
        <position position="88"/>
    </location>
    <ligand>
        <name>ATP</name>
        <dbReference type="ChEBI" id="CHEBI:30616"/>
    </ligand>
</feature>
<comment type="catalytic activity">
    <reaction evidence="10 12">
        <text>beta-D-fructose 6-phosphate + ATP = beta-D-fructose 1,6-bisphosphate + ADP + H(+)</text>
        <dbReference type="Rhea" id="RHEA:16109"/>
        <dbReference type="ChEBI" id="CHEBI:15378"/>
        <dbReference type="ChEBI" id="CHEBI:30616"/>
        <dbReference type="ChEBI" id="CHEBI:32966"/>
        <dbReference type="ChEBI" id="CHEBI:57634"/>
        <dbReference type="ChEBI" id="CHEBI:456216"/>
        <dbReference type="EC" id="2.7.1.11"/>
    </reaction>
</comment>
<evidence type="ECO:0000256" key="1">
    <source>
        <dbReference type="ARBA" id="ARBA00001946"/>
    </source>
</evidence>
<keyword evidence="8 12" id="KW-0460">Magnesium</keyword>
<feature type="binding site" evidence="12">
    <location>
        <begin position="151"/>
        <end position="152"/>
    </location>
    <ligand>
        <name>ATP</name>
        <dbReference type="ChEBI" id="CHEBI:30616"/>
    </ligand>
</feature>
<evidence type="ECO:0000256" key="12">
    <source>
        <dbReference type="HAMAP-Rule" id="MF_01981"/>
    </source>
</evidence>
<keyword evidence="7 12" id="KW-0067">ATP-binding</keyword>
<evidence type="ECO:0000313" key="14">
    <source>
        <dbReference type="EMBL" id="QDT65883.1"/>
    </source>
</evidence>
<feature type="binding site" evidence="12">
    <location>
        <position position="177"/>
    </location>
    <ligand>
        <name>Mg(2+)</name>
        <dbReference type="ChEBI" id="CHEBI:18420"/>
        <note>catalytic</note>
    </ligand>
</feature>
<keyword evidence="4 12" id="KW-0479">Metal-binding</keyword>
<keyword evidence="5 12" id="KW-0547">Nucleotide-binding</keyword>
<comment type="subcellular location">
    <subcellularLocation>
        <location evidence="12">Cytoplasm</location>
    </subcellularLocation>
</comment>
<comment type="subunit">
    <text evidence="12">Homodimer.</text>
</comment>
<feature type="domain" description="Phosphofructokinase" evidence="13">
    <location>
        <begin position="80"/>
        <end position="384"/>
    </location>
</feature>
<feature type="binding site" evidence="12">
    <location>
        <position position="306"/>
    </location>
    <ligand>
        <name>substrate</name>
    </ligand>
</feature>
<name>A0A517TBY8_9PLAN</name>
<dbReference type="GO" id="GO:0005737">
    <property type="term" value="C:cytoplasm"/>
    <property type="evidence" value="ECO:0007669"/>
    <property type="project" value="UniProtKB-SubCell"/>
</dbReference>
<evidence type="ECO:0000256" key="8">
    <source>
        <dbReference type="ARBA" id="ARBA00022842"/>
    </source>
</evidence>
<feature type="binding site" evidence="12">
    <location>
        <begin position="176"/>
        <end position="179"/>
    </location>
    <ligand>
        <name>ATP</name>
        <dbReference type="ChEBI" id="CHEBI:30616"/>
    </ligand>
</feature>
<comment type="cofactor">
    <cofactor evidence="1 12">
        <name>Mg(2+)</name>
        <dbReference type="ChEBI" id="CHEBI:18420"/>
    </cofactor>
</comment>
<keyword evidence="6 12" id="KW-0418">Kinase</keyword>
<evidence type="ECO:0000256" key="10">
    <source>
        <dbReference type="ARBA" id="ARBA00048070"/>
    </source>
</evidence>
<comment type="similarity">
    <text evidence="12">Belongs to the phosphofructokinase type A (PFKA) family. PPi-dependent PFK group II subfamily. Atypical ATP-dependent clade 'X' sub-subfamily.</text>
</comment>
<dbReference type="KEGG" id="chya:V22_31460"/>
<feature type="site" description="Important for substrate specificity; cannot use PPi as phosphoryl donor" evidence="12">
    <location>
        <position position="178"/>
    </location>
</feature>
<dbReference type="InterPro" id="IPR000023">
    <property type="entry name" value="Phosphofructokinase_dom"/>
</dbReference>
<sequence>MSNLDSSLDVSIRTLGPCTVDSPVGELLGYKAKMCFMEEHDQILVNDALYSQPADPNAPRSAFELAGPREKIFFEPSQTKVGIVTCGGLCPGLNEVVRGLVMVCWHRYGVRTIKGFRFGYRGIAQKHAIDLTPEMVDDTHDYGGTLLGSSRGGQDVDVMVDNLVEMGIEILFVVGGDGTIRGAQKISEAARHKGARLAVVGVPKTIDNDISYVDRSFGFDTAYATAIHAIRAAHEEARGALNGVGVVKLMGRHSGFIACYATLACSDVNFTLIPEIPVILEGEGGFLATLKRRLESRQHSVVVIAEGACQTLMQNACEETDASGNVRLLDVGPFFVNQINKYLTAEQMEFTVKYIDPSYIIRSVPPNPSDSVYCWRLAQNAVHAAMCGKTEMIVSQWHGQIVHVPMLLAISERKLVDPTGDLWLSVLESTGQPVFRPGDVVSE</sequence>
<dbReference type="Proteomes" id="UP000319976">
    <property type="component" value="Chromosome"/>
</dbReference>
<dbReference type="PRINTS" id="PR00476">
    <property type="entry name" value="PHFRCTKINASE"/>
</dbReference>
<dbReference type="HAMAP" id="MF_01981">
    <property type="entry name" value="Phosphofructokinase_II_X"/>
    <property type="match status" value="1"/>
</dbReference>